<evidence type="ECO:0000256" key="6">
    <source>
        <dbReference type="ARBA" id="ARBA00022970"/>
    </source>
</evidence>
<evidence type="ECO:0000256" key="4">
    <source>
        <dbReference type="ARBA" id="ARBA00022475"/>
    </source>
</evidence>
<dbReference type="RefSeq" id="WP_069986956.1">
    <property type="nucleotide sequence ID" value="NZ_JACOQK010000001.1"/>
</dbReference>
<evidence type="ECO:0000256" key="9">
    <source>
        <dbReference type="RuleBase" id="RU363032"/>
    </source>
</evidence>
<evidence type="ECO:0000313" key="11">
    <source>
        <dbReference type="EMBL" id="MBC5788460.1"/>
    </source>
</evidence>
<protein>
    <submittedName>
        <fullName evidence="11">Amino acid ABC transporter permease</fullName>
    </submittedName>
</protein>
<dbReference type="Proteomes" id="UP000649151">
    <property type="component" value="Unassembled WGS sequence"/>
</dbReference>
<reference evidence="11 12" key="1">
    <citation type="submission" date="2020-08" db="EMBL/GenBank/DDBJ databases">
        <title>Genome public.</title>
        <authorList>
            <person name="Liu C."/>
            <person name="Sun Q."/>
        </authorList>
    </citation>
    <scope>NUCLEOTIDE SEQUENCE [LARGE SCALE GENOMIC DNA]</scope>
    <source>
        <strain evidence="11 12">NSJ-27</strain>
    </source>
</reference>
<gene>
    <name evidence="11" type="ORF">H8Z77_10635</name>
</gene>
<evidence type="ECO:0000256" key="1">
    <source>
        <dbReference type="ARBA" id="ARBA00004651"/>
    </source>
</evidence>
<keyword evidence="8 9" id="KW-0472">Membrane</keyword>
<comment type="caution">
    <text evidence="11">The sequence shown here is derived from an EMBL/GenBank/DDBJ whole genome shotgun (WGS) entry which is preliminary data.</text>
</comment>
<evidence type="ECO:0000256" key="8">
    <source>
        <dbReference type="ARBA" id="ARBA00023136"/>
    </source>
</evidence>
<dbReference type="CDD" id="cd06261">
    <property type="entry name" value="TM_PBP2"/>
    <property type="match status" value="1"/>
</dbReference>
<dbReference type="InterPro" id="IPR010065">
    <property type="entry name" value="AA_ABC_transptr_permease_3TM"/>
</dbReference>
<dbReference type="InterPro" id="IPR035906">
    <property type="entry name" value="MetI-like_sf"/>
</dbReference>
<dbReference type="InterPro" id="IPR043429">
    <property type="entry name" value="ArtM/GltK/GlnP/TcyL/YhdX-like"/>
</dbReference>
<comment type="subcellular location">
    <subcellularLocation>
        <location evidence="1 9">Cell membrane</location>
        <topology evidence="1 9">Multi-pass membrane protein</topology>
    </subcellularLocation>
</comment>
<feature type="transmembrane region" description="Helical" evidence="9">
    <location>
        <begin position="29"/>
        <end position="53"/>
    </location>
</feature>
<evidence type="ECO:0000256" key="2">
    <source>
        <dbReference type="ARBA" id="ARBA00010072"/>
    </source>
</evidence>
<keyword evidence="7 9" id="KW-1133">Transmembrane helix</keyword>
<evidence type="ECO:0000256" key="7">
    <source>
        <dbReference type="ARBA" id="ARBA00022989"/>
    </source>
</evidence>
<dbReference type="NCBIfam" id="TIGR01726">
    <property type="entry name" value="HEQRo_perm_3TM"/>
    <property type="match status" value="1"/>
</dbReference>
<keyword evidence="3 9" id="KW-0813">Transport</keyword>
<keyword evidence="12" id="KW-1185">Reference proteome</keyword>
<evidence type="ECO:0000256" key="3">
    <source>
        <dbReference type="ARBA" id="ARBA00022448"/>
    </source>
</evidence>
<dbReference type="PANTHER" id="PTHR30614">
    <property type="entry name" value="MEMBRANE COMPONENT OF AMINO ACID ABC TRANSPORTER"/>
    <property type="match status" value="1"/>
</dbReference>
<evidence type="ECO:0000313" key="12">
    <source>
        <dbReference type="Proteomes" id="UP000649151"/>
    </source>
</evidence>
<name>A0ABR7ITK1_9CLOT</name>
<dbReference type="PROSITE" id="PS50928">
    <property type="entry name" value="ABC_TM1"/>
    <property type="match status" value="1"/>
</dbReference>
<sequence>MDSLVQKFISTFVTDDRWVLFLKGWGTTVAISIFAVLVGVALGVLIAVCKVYTAQTGKLKILDKILSVYVAIVRGTPVVLQVMIMYYIILVSVSNTLFVAVMAFGINSSAYVSEIVRAGISSIDPGQMEAGRSLGLSRMSTMRYIILPQAIKNILPALGNEFIALLKETSVVGFIPLTDLTKASDFVRSRTYDAFFPLIAAALIYFVMVMLLSLLMKKLEKRLAKSDRR</sequence>
<dbReference type="Pfam" id="PF00528">
    <property type="entry name" value="BPD_transp_1"/>
    <property type="match status" value="1"/>
</dbReference>
<keyword evidence="5 9" id="KW-0812">Transmembrane</keyword>
<proteinExistence type="inferred from homology"/>
<keyword evidence="6" id="KW-0029">Amino-acid transport</keyword>
<keyword evidence="4" id="KW-1003">Cell membrane</keyword>
<dbReference type="Gene3D" id="1.10.3720.10">
    <property type="entry name" value="MetI-like"/>
    <property type="match status" value="1"/>
</dbReference>
<dbReference type="InterPro" id="IPR000515">
    <property type="entry name" value="MetI-like"/>
</dbReference>
<dbReference type="SUPFAM" id="SSF161098">
    <property type="entry name" value="MetI-like"/>
    <property type="match status" value="1"/>
</dbReference>
<organism evidence="11 12">
    <name type="scientific">Clostridium facile</name>
    <dbReference type="NCBI Taxonomy" id="2763035"/>
    <lineage>
        <taxon>Bacteria</taxon>
        <taxon>Bacillati</taxon>
        <taxon>Bacillota</taxon>
        <taxon>Clostridia</taxon>
        <taxon>Eubacteriales</taxon>
        <taxon>Clostridiaceae</taxon>
        <taxon>Clostridium</taxon>
    </lineage>
</organism>
<feature type="transmembrane region" description="Helical" evidence="9">
    <location>
        <begin position="194"/>
        <end position="215"/>
    </location>
</feature>
<evidence type="ECO:0000259" key="10">
    <source>
        <dbReference type="PROSITE" id="PS50928"/>
    </source>
</evidence>
<feature type="domain" description="ABC transmembrane type-1" evidence="10">
    <location>
        <begin position="25"/>
        <end position="216"/>
    </location>
</feature>
<accession>A0ABR7ITK1</accession>
<dbReference type="PANTHER" id="PTHR30614:SF20">
    <property type="entry name" value="GLUTAMINE TRANSPORT SYSTEM PERMEASE PROTEIN GLNP"/>
    <property type="match status" value="1"/>
</dbReference>
<comment type="similarity">
    <text evidence="2">Belongs to the binding-protein-dependent transport system permease family. HisMQ subfamily.</text>
</comment>
<evidence type="ECO:0000256" key="5">
    <source>
        <dbReference type="ARBA" id="ARBA00022692"/>
    </source>
</evidence>
<dbReference type="EMBL" id="JACOQK010000001">
    <property type="protein sequence ID" value="MBC5788460.1"/>
    <property type="molecule type" value="Genomic_DNA"/>
</dbReference>